<protein>
    <recommendedName>
        <fullName evidence="4">Altered inheritance of mitochondria protein 44</fullName>
    </recommendedName>
</protein>
<feature type="region of interest" description="Disordered" evidence="1">
    <location>
        <begin position="211"/>
        <end position="238"/>
    </location>
</feature>
<dbReference type="AlphaFoldDB" id="A0AAV5QI41"/>
<feature type="region of interest" description="Disordered" evidence="1">
    <location>
        <begin position="16"/>
        <end position="70"/>
    </location>
</feature>
<dbReference type="EMBL" id="BTFZ01000002">
    <property type="protein sequence ID" value="GMM34247.1"/>
    <property type="molecule type" value="Genomic_DNA"/>
</dbReference>
<dbReference type="Proteomes" id="UP001360560">
    <property type="component" value="Unassembled WGS sequence"/>
</dbReference>
<dbReference type="RefSeq" id="XP_064851247.1">
    <property type="nucleotide sequence ID" value="XM_064995175.1"/>
</dbReference>
<organism evidence="2 3">
    <name type="scientific">Saccharomycopsis crataegensis</name>
    <dbReference type="NCBI Taxonomy" id="43959"/>
    <lineage>
        <taxon>Eukaryota</taxon>
        <taxon>Fungi</taxon>
        <taxon>Dikarya</taxon>
        <taxon>Ascomycota</taxon>
        <taxon>Saccharomycotina</taxon>
        <taxon>Saccharomycetes</taxon>
        <taxon>Saccharomycopsidaceae</taxon>
        <taxon>Saccharomycopsis</taxon>
    </lineage>
</organism>
<feature type="compositionally biased region" description="Polar residues" evidence="1">
    <location>
        <begin position="38"/>
        <end position="49"/>
    </location>
</feature>
<feature type="region of interest" description="Disordered" evidence="1">
    <location>
        <begin position="267"/>
        <end position="296"/>
    </location>
</feature>
<feature type="region of interest" description="Disordered" evidence="1">
    <location>
        <begin position="552"/>
        <end position="583"/>
    </location>
</feature>
<dbReference type="GeneID" id="90072226"/>
<accession>A0AAV5QI41</accession>
<feature type="compositionally biased region" description="Low complexity" evidence="1">
    <location>
        <begin position="226"/>
        <end position="238"/>
    </location>
</feature>
<name>A0AAV5QI41_9ASCO</name>
<evidence type="ECO:0000256" key="1">
    <source>
        <dbReference type="SAM" id="MobiDB-lite"/>
    </source>
</evidence>
<evidence type="ECO:0000313" key="3">
    <source>
        <dbReference type="Proteomes" id="UP001360560"/>
    </source>
</evidence>
<sequence>MALRLSKVSYTQYLDSKANNAPSDGLTASSRTDDSSLVRASSSNYSENSGAYAPRNYTRKVPSSFSTSTSASHSYSTYNSYSVDFDSAPHHDQQEYYNSGSNLSTPLKSIPESPGTLSHYNNAVVVPRPTKSSNIVIKQINPVNFGTGFSRSTTNTGSHANTIGTIPTANNSTIISADTGKKTDIETPMPVEIHNRSINSRMTVTDYHPTGVSPTSSAGNSYVKPASSLRRSSATRRTPGWKRRFMSVSKKFRLKFRSFRQLIAKRTKNRKLNANKKSVKRVGSLKNSDKSSTSDILSTDQSLLQKYVEKKRTRRQRSVGSLRKKISLIGNKRQLNDELNVLPPITNFSKNKRDFSNSSQLTVQNVEKLLNLPSYQPIKKDIIEKYVTDVSEEIQNNYLKADTSDVSQDTVAFTVDAKDVRRSSVQIRPTATIAKSMKNKSFDSMKTNVNDQLTTSRGNTISSRASSKTEIDPAYEEFVDSWSSYLKNVIAQRALSKIEAAQNAAATTPTDTSIGYYSTDVESCTIDNTAAQNTSVRRLSVLDAILDNYSNDGMSEKGDSDIDTITEEDRNNDGDAESFASSNTACSPFPASVETFEKEKGVKVGDKEFLVATDSAVNPASDAPPATEFPVATEEGKPSVVLIERVHSNGSISSHSTIDSAGSLKTSNVSDNKTQYYSISDSHENIKDQVLLNEGIAVVTSAEEEAEQDSRDFIHDFALSRSGTVVIKHDYHDANDLNSQKFLGNTKSILDILAIPETSISDIDENFDISNKNLELIRKDHYNNGKKITVFNKAMSEISRSTSLASSVAPLNVNHNGKAPKKYCSMNDINGMKLENNLKSFAAITTTSTTGNKANNTNLNRPLSMRYNRKSNNAAIIRFLSQQRYQQEQAIVELH</sequence>
<comment type="caution">
    <text evidence="2">The sequence shown here is derived from an EMBL/GenBank/DDBJ whole genome shotgun (WGS) entry which is preliminary data.</text>
</comment>
<evidence type="ECO:0000313" key="2">
    <source>
        <dbReference type="EMBL" id="GMM34247.1"/>
    </source>
</evidence>
<keyword evidence="3" id="KW-1185">Reference proteome</keyword>
<reference evidence="2 3" key="1">
    <citation type="journal article" date="2023" name="Elife">
        <title>Identification of key yeast species and microbe-microbe interactions impacting larval growth of Drosophila in the wild.</title>
        <authorList>
            <person name="Mure A."/>
            <person name="Sugiura Y."/>
            <person name="Maeda R."/>
            <person name="Honda K."/>
            <person name="Sakurai N."/>
            <person name="Takahashi Y."/>
            <person name="Watada M."/>
            <person name="Katoh T."/>
            <person name="Gotoh A."/>
            <person name="Gotoh Y."/>
            <person name="Taniguchi I."/>
            <person name="Nakamura K."/>
            <person name="Hayashi T."/>
            <person name="Katayama T."/>
            <person name="Uemura T."/>
            <person name="Hattori Y."/>
        </authorList>
    </citation>
    <scope>NUCLEOTIDE SEQUENCE [LARGE SCALE GENOMIC DNA]</scope>
    <source>
        <strain evidence="2 3">SC-9</strain>
    </source>
</reference>
<gene>
    <name evidence="2" type="ORF">DASC09_015720</name>
</gene>
<proteinExistence type="predicted"/>
<feature type="compositionally biased region" description="Polar residues" evidence="1">
    <location>
        <begin position="95"/>
        <end position="107"/>
    </location>
</feature>
<feature type="region of interest" description="Disordered" evidence="1">
    <location>
        <begin position="86"/>
        <end position="114"/>
    </location>
</feature>
<feature type="compositionally biased region" description="Basic residues" evidence="1">
    <location>
        <begin position="267"/>
        <end position="280"/>
    </location>
</feature>
<evidence type="ECO:0008006" key="4">
    <source>
        <dbReference type="Google" id="ProtNLM"/>
    </source>
</evidence>
<feature type="compositionally biased region" description="Polar residues" evidence="1">
    <location>
        <begin position="16"/>
        <end position="30"/>
    </location>
</feature>